<dbReference type="RefSeq" id="WP_074262795.1">
    <property type="nucleotide sequence ID" value="NZ_FSRM01000001.1"/>
</dbReference>
<reference evidence="1 2" key="1">
    <citation type="submission" date="2016-11" db="EMBL/GenBank/DDBJ databases">
        <authorList>
            <person name="Jaros S."/>
            <person name="Januszkiewicz K."/>
            <person name="Wedrychowicz H."/>
        </authorList>
    </citation>
    <scope>NUCLEOTIDE SEQUENCE [LARGE SCALE GENOMIC DNA]</scope>
    <source>
        <strain evidence="1 2">GAS86</strain>
    </source>
</reference>
<dbReference type="OrthoDB" id="5145637at2"/>
<evidence type="ECO:0000313" key="1">
    <source>
        <dbReference type="EMBL" id="SIN80813.1"/>
    </source>
</evidence>
<dbReference type="EMBL" id="FSRM01000001">
    <property type="protein sequence ID" value="SIN80813.1"/>
    <property type="molecule type" value="Genomic_DNA"/>
</dbReference>
<evidence type="ECO:0000313" key="2">
    <source>
        <dbReference type="Proteomes" id="UP000184693"/>
    </source>
</evidence>
<dbReference type="AlphaFoldDB" id="A0A1N6ECT5"/>
<dbReference type="Proteomes" id="UP000184693">
    <property type="component" value="Unassembled WGS sequence"/>
</dbReference>
<accession>A0A1N6ECT5</accession>
<name>A0A1N6ECT5_9BURK</name>
<proteinExistence type="predicted"/>
<protein>
    <submittedName>
        <fullName evidence="1">Uncharacterized protein</fullName>
    </submittedName>
</protein>
<sequence>MEQLPGSFCWTKMGAESGEQLQLIIRRKEWERSLGNGLFFWGIGQSLGGNADLAMRAGETLKVFFSPMISKAKAIDSAPDETVVWTAFTDAYGEEHPLPEHALITSRASLPSGRRKEFHYALVCRSPTSLATPGRLSVDPTSICNFATNKPLGASQVTAIVRNRCERKAAGGRTYPISFFAELVQPYFVRLSAPRVLSNAEKALLARTTERGAEQTWRDVVTSIRQAGVMPRARKPKNLDLFEAAL</sequence>
<gene>
    <name evidence="1" type="ORF">SAMN05444168_0463</name>
</gene>
<organism evidence="1 2">
    <name type="scientific">Paraburkholderia phenazinium</name>
    <dbReference type="NCBI Taxonomy" id="60549"/>
    <lineage>
        <taxon>Bacteria</taxon>
        <taxon>Pseudomonadati</taxon>
        <taxon>Pseudomonadota</taxon>
        <taxon>Betaproteobacteria</taxon>
        <taxon>Burkholderiales</taxon>
        <taxon>Burkholderiaceae</taxon>
        <taxon>Paraburkholderia</taxon>
    </lineage>
</organism>